<keyword evidence="3 7" id="KW-0645">Protease</keyword>
<dbReference type="CDD" id="cd07016">
    <property type="entry name" value="S14_ClpP_1"/>
    <property type="match status" value="1"/>
</dbReference>
<dbReference type="Proteomes" id="UP001249945">
    <property type="component" value="Unassembled WGS sequence"/>
</dbReference>
<evidence type="ECO:0000256" key="6">
    <source>
        <dbReference type="RuleBase" id="RU003567"/>
    </source>
</evidence>
<accession>A0AAW8R8L3</accession>
<dbReference type="Pfam" id="PF00574">
    <property type="entry name" value="CLP_protease"/>
    <property type="match status" value="1"/>
</dbReference>
<dbReference type="RefSeq" id="WP_311780216.1">
    <property type="nucleotide sequence ID" value="NZ_JALRMQ010000001.1"/>
</dbReference>
<dbReference type="GO" id="GO:0004252">
    <property type="term" value="F:serine-type endopeptidase activity"/>
    <property type="evidence" value="ECO:0007669"/>
    <property type="project" value="InterPro"/>
</dbReference>
<evidence type="ECO:0000256" key="3">
    <source>
        <dbReference type="ARBA" id="ARBA00022670"/>
    </source>
</evidence>
<protein>
    <recommendedName>
        <fullName evidence="6">ATP-dependent Clp protease proteolytic subunit</fullName>
    </recommendedName>
</protein>
<proteinExistence type="inferred from homology"/>
<gene>
    <name evidence="7" type="ORF">MX635_05155</name>
</gene>
<dbReference type="GO" id="GO:0006515">
    <property type="term" value="P:protein quality control for misfolded or incompletely synthesized proteins"/>
    <property type="evidence" value="ECO:0007669"/>
    <property type="project" value="TreeGrafter"/>
</dbReference>
<dbReference type="InterPro" id="IPR023562">
    <property type="entry name" value="ClpP/TepA"/>
</dbReference>
<dbReference type="NCBIfam" id="NF045542">
    <property type="entry name" value="Clp_rel_HeadMat"/>
    <property type="match status" value="1"/>
</dbReference>
<evidence type="ECO:0000256" key="5">
    <source>
        <dbReference type="ARBA" id="ARBA00022825"/>
    </source>
</evidence>
<evidence type="ECO:0000256" key="2">
    <source>
        <dbReference type="ARBA" id="ARBA00022490"/>
    </source>
</evidence>
<dbReference type="InterPro" id="IPR001907">
    <property type="entry name" value="ClpP"/>
</dbReference>
<dbReference type="EMBL" id="JALRMR010000004">
    <property type="protein sequence ID" value="MDT1973782.1"/>
    <property type="molecule type" value="Genomic_DNA"/>
</dbReference>
<dbReference type="PANTHER" id="PTHR10381">
    <property type="entry name" value="ATP-DEPENDENT CLP PROTEASE PROTEOLYTIC SUBUNIT"/>
    <property type="match status" value="1"/>
</dbReference>
<name>A0AAW8R8L3_CARDV</name>
<dbReference type="AlphaFoldDB" id="A0AAW8R8L3"/>
<comment type="caution">
    <text evidence="7">The sequence shown here is derived from an EMBL/GenBank/DDBJ whole genome shotgun (WGS) entry which is preliminary data.</text>
</comment>
<dbReference type="Gene3D" id="3.90.226.10">
    <property type="entry name" value="2-enoyl-CoA Hydratase, Chain A, domain 1"/>
    <property type="match status" value="1"/>
</dbReference>
<dbReference type="GO" id="GO:0051117">
    <property type="term" value="F:ATPase binding"/>
    <property type="evidence" value="ECO:0007669"/>
    <property type="project" value="TreeGrafter"/>
</dbReference>
<dbReference type="PANTHER" id="PTHR10381:SF70">
    <property type="entry name" value="ATP-DEPENDENT CLP PROTEASE PROTEOLYTIC SUBUNIT"/>
    <property type="match status" value="1"/>
</dbReference>
<dbReference type="SUPFAM" id="SSF52096">
    <property type="entry name" value="ClpP/crotonase"/>
    <property type="match status" value="1"/>
</dbReference>
<evidence type="ECO:0000313" key="7">
    <source>
        <dbReference type="EMBL" id="MDT1973782.1"/>
    </source>
</evidence>
<keyword evidence="5" id="KW-0720">Serine protease</keyword>
<evidence type="ECO:0000256" key="4">
    <source>
        <dbReference type="ARBA" id="ARBA00022801"/>
    </source>
</evidence>
<evidence type="ECO:0000256" key="1">
    <source>
        <dbReference type="ARBA" id="ARBA00007039"/>
    </source>
</evidence>
<dbReference type="GO" id="GO:0004176">
    <property type="term" value="F:ATP-dependent peptidase activity"/>
    <property type="evidence" value="ECO:0007669"/>
    <property type="project" value="InterPro"/>
</dbReference>
<keyword evidence="2" id="KW-0963">Cytoplasm</keyword>
<sequence>MKKSKIEGRLEVQNKVDDTETVTLYLYGDIGNNEWWYDVSLRGIRRALQGKEFSNLEIHVNSNGGDVFESIAIANYLKNLDAEVTIIIESMAASGMSIIAMAGDKVFIRDNAMLMIHNAWTVAMGNADELRKVADDLDKIGTSFSKTYMGRFVGTEDELKVLLDEETLLTAEEALQLGLVDEIKNFSGSEDLVQGKVVEDAKNEILNKYAGTEKVTTEKESNVFNNLLNTLTGGI</sequence>
<evidence type="ECO:0000313" key="8">
    <source>
        <dbReference type="Proteomes" id="UP001249945"/>
    </source>
</evidence>
<dbReference type="InterPro" id="IPR029045">
    <property type="entry name" value="ClpP/crotonase-like_dom_sf"/>
</dbReference>
<dbReference type="GO" id="GO:0009368">
    <property type="term" value="C:endopeptidase Clp complex"/>
    <property type="evidence" value="ECO:0007669"/>
    <property type="project" value="TreeGrafter"/>
</dbReference>
<comment type="similarity">
    <text evidence="1 6">Belongs to the peptidase S14 family.</text>
</comment>
<organism evidence="7 8">
    <name type="scientific">Carnobacterium divergens</name>
    <name type="common">Lactobacillus divergens</name>
    <dbReference type="NCBI Taxonomy" id="2748"/>
    <lineage>
        <taxon>Bacteria</taxon>
        <taxon>Bacillati</taxon>
        <taxon>Bacillota</taxon>
        <taxon>Bacilli</taxon>
        <taxon>Lactobacillales</taxon>
        <taxon>Carnobacteriaceae</taxon>
        <taxon>Carnobacterium</taxon>
    </lineage>
</organism>
<reference evidence="7" key="1">
    <citation type="submission" date="2022-04" db="EMBL/GenBank/DDBJ databases">
        <title>Draft genome sequences of lactic acid bacteria (LAB) strains involved in meat spoilage.</title>
        <authorList>
            <person name="Palevich N."/>
        </authorList>
    </citation>
    <scope>NUCLEOTIDE SEQUENCE</scope>
    <source>
        <strain evidence="7">9-14</strain>
    </source>
</reference>
<keyword evidence="4" id="KW-0378">Hydrolase</keyword>
<dbReference type="PRINTS" id="PR00127">
    <property type="entry name" value="CLPPROTEASEP"/>
</dbReference>